<evidence type="ECO:0000313" key="12">
    <source>
        <dbReference type="EMBL" id="KAJ3504199.1"/>
    </source>
</evidence>
<evidence type="ECO:0000256" key="4">
    <source>
        <dbReference type="ARBA" id="ARBA00022617"/>
    </source>
</evidence>
<accession>A0A9W8K359</accession>
<comment type="caution">
    <text evidence="12">The sequence shown here is derived from an EMBL/GenBank/DDBJ whole genome shotgun (WGS) entry which is preliminary data.</text>
</comment>
<evidence type="ECO:0008006" key="14">
    <source>
        <dbReference type="Google" id="ProtNLM"/>
    </source>
</evidence>
<keyword evidence="13" id="KW-1185">Reference proteome</keyword>
<dbReference type="PRINTS" id="PR00463">
    <property type="entry name" value="EP450I"/>
</dbReference>
<dbReference type="CDD" id="cd11065">
    <property type="entry name" value="CYP64-like"/>
    <property type="match status" value="1"/>
</dbReference>
<gene>
    <name evidence="12" type="ORF">NLJ89_g8063</name>
</gene>
<dbReference type="GO" id="GO:0004497">
    <property type="term" value="F:monooxygenase activity"/>
    <property type="evidence" value="ECO:0007669"/>
    <property type="project" value="UniProtKB-KW"/>
</dbReference>
<evidence type="ECO:0000256" key="2">
    <source>
        <dbReference type="ARBA" id="ARBA00005179"/>
    </source>
</evidence>
<proteinExistence type="inferred from homology"/>
<dbReference type="OrthoDB" id="2789670at2759"/>
<comment type="cofactor">
    <cofactor evidence="1 9">
        <name>heme</name>
        <dbReference type="ChEBI" id="CHEBI:30413"/>
    </cofactor>
</comment>
<dbReference type="PROSITE" id="PS00086">
    <property type="entry name" value="CYTOCHROME_P450"/>
    <property type="match status" value="1"/>
</dbReference>
<dbReference type="SUPFAM" id="SSF48264">
    <property type="entry name" value="Cytochrome P450"/>
    <property type="match status" value="1"/>
</dbReference>
<evidence type="ECO:0000256" key="6">
    <source>
        <dbReference type="ARBA" id="ARBA00023002"/>
    </source>
</evidence>
<evidence type="ECO:0000256" key="8">
    <source>
        <dbReference type="ARBA" id="ARBA00023033"/>
    </source>
</evidence>
<evidence type="ECO:0000256" key="5">
    <source>
        <dbReference type="ARBA" id="ARBA00022723"/>
    </source>
</evidence>
<sequence length="511" mass="58116">MALTDTWLPLAAALTAVFVLRALLRTLNRPKAFPGPPRLPFIGNLLQMPKSEQWVTYLKWKETYGDIIYLEVMGAPLLVLNSYQRCVDLLEKRSDIYSDRPNTIVTNQMMGWEKSVVTGPYSDRWRRYRRMTAQSLKKEAVKRFHPIQEREIARFLGSLLEDPTQFMKNFRFAAARSLLTNMYGIEVKEAHDPIISVAERAMEVAVVGAQPGNFLVDFIPALRYVPDWFPGAGWKRFAALGRRLTDQMVDLPFNKTIEAMKSGVYEPSLAAINLERHEDPEIVKWCAGTMLAAGTDTTVASIHAFILAMVLHPEIQKRAQAELDAVIGRDRLPTVEDRDNLPYINATMREMIRWQPVSPIALPHRLTKDDVYDGHFIPAGTIVLGNSWAISRDPMVYHDPETFNPDRFLPMFDKSISHKPEDIPMDPMQYGFGYGRRVCAGMHYAEAMIFLTMTRLLATFDIMTAKDRQGNDIVPKLHFNSNIVREALPFPCVIMPRSEAAKELVLANANC</sequence>
<evidence type="ECO:0000256" key="3">
    <source>
        <dbReference type="ARBA" id="ARBA00010617"/>
    </source>
</evidence>
<evidence type="ECO:0000256" key="1">
    <source>
        <dbReference type="ARBA" id="ARBA00001971"/>
    </source>
</evidence>
<keyword evidence="7 9" id="KW-0408">Iron</keyword>
<feature type="transmembrane region" description="Helical" evidence="11">
    <location>
        <begin position="6"/>
        <end position="24"/>
    </location>
</feature>
<comment type="pathway">
    <text evidence="2">Secondary metabolite biosynthesis.</text>
</comment>
<evidence type="ECO:0000256" key="9">
    <source>
        <dbReference type="PIRSR" id="PIRSR602401-1"/>
    </source>
</evidence>
<keyword evidence="6 10" id="KW-0560">Oxidoreductase</keyword>
<protein>
    <recommendedName>
        <fullName evidence="14">Cytochrome P450</fullName>
    </recommendedName>
</protein>
<evidence type="ECO:0000256" key="10">
    <source>
        <dbReference type="RuleBase" id="RU000461"/>
    </source>
</evidence>
<keyword evidence="8 10" id="KW-0503">Monooxygenase</keyword>
<dbReference type="Gene3D" id="1.10.630.10">
    <property type="entry name" value="Cytochrome P450"/>
    <property type="match status" value="1"/>
</dbReference>
<dbReference type="InterPro" id="IPR036396">
    <property type="entry name" value="Cyt_P450_sf"/>
</dbReference>
<dbReference type="PANTHER" id="PTHR46300:SF7">
    <property type="entry name" value="P450, PUTATIVE (EUROFUNG)-RELATED"/>
    <property type="match status" value="1"/>
</dbReference>
<keyword evidence="11" id="KW-1133">Transmembrane helix</keyword>
<feature type="binding site" description="axial binding residue" evidence="9">
    <location>
        <position position="439"/>
    </location>
    <ligand>
        <name>heme</name>
        <dbReference type="ChEBI" id="CHEBI:30413"/>
    </ligand>
    <ligandPart>
        <name>Fe</name>
        <dbReference type="ChEBI" id="CHEBI:18248"/>
    </ligandPart>
</feature>
<dbReference type="InterPro" id="IPR002401">
    <property type="entry name" value="Cyt_P450_E_grp-I"/>
</dbReference>
<evidence type="ECO:0000313" key="13">
    <source>
        <dbReference type="Proteomes" id="UP001148786"/>
    </source>
</evidence>
<dbReference type="PANTHER" id="PTHR46300">
    <property type="entry name" value="P450, PUTATIVE (EUROFUNG)-RELATED-RELATED"/>
    <property type="match status" value="1"/>
</dbReference>
<dbReference type="Pfam" id="PF00067">
    <property type="entry name" value="p450"/>
    <property type="match status" value="1"/>
</dbReference>
<comment type="similarity">
    <text evidence="3 10">Belongs to the cytochrome P450 family.</text>
</comment>
<dbReference type="GO" id="GO:0016705">
    <property type="term" value="F:oxidoreductase activity, acting on paired donors, with incorporation or reduction of molecular oxygen"/>
    <property type="evidence" value="ECO:0007669"/>
    <property type="project" value="InterPro"/>
</dbReference>
<reference evidence="12" key="1">
    <citation type="submission" date="2022-07" db="EMBL/GenBank/DDBJ databases">
        <title>Genome Sequence of Agrocybe chaxingu.</title>
        <authorList>
            <person name="Buettner E."/>
        </authorList>
    </citation>
    <scope>NUCLEOTIDE SEQUENCE</scope>
    <source>
        <strain evidence="12">MP-N11</strain>
    </source>
</reference>
<name>A0A9W8K359_9AGAR</name>
<dbReference type="GO" id="GO:0005506">
    <property type="term" value="F:iron ion binding"/>
    <property type="evidence" value="ECO:0007669"/>
    <property type="project" value="InterPro"/>
</dbReference>
<keyword evidence="5 9" id="KW-0479">Metal-binding</keyword>
<evidence type="ECO:0000256" key="11">
    <source>
        <dbReference type="SAM" id="Phobius"/>
    </source>
</evidence>
<keyword evidence="11" id="KW-0812">Transmembrane</keyword>
<dbReference type="Proteomes" id="UP001148786">
    <property type="component" value="Unassembled WGS sequence"/>
</dbReference>
<evidence type="ECO:0000256" key="7">
    <source>
        <dbReference type="ARBA" id="ARBA00023004"/>
    </source>
</evidence>
<dbReference type="InterPro" id="IPR017972">
    <property type="entry name" value="Cyt_P450_CS"/>
</dbReference>
<organism evidence="12 13">
    <name type="scientific">Agrocybe chaxingu</name>
    <dbReference type="NCBI Taxonomy" id="84603"/>
    <lineage>
        <taxon>Eukaryota</taxon>
        <taxon>Fungi</taxon>
        <taxon>Dikarya</taxon>
        <taxon>Basidiomycota</taxon>
        <taxon>Agaricomycotina</taxon>
        <taxon>Agaricomycetes</taxon>
        <taxon>Agaricomycetidae</taxon>
        <taxon>Agaricales</taxon>
        <taxon>Agaricineae</taxon>
        <taxon>Strophariaceae</taxon>
        <taxon>Agrocybe</taxon>
    </lineage>
</organism>
<keyword evidence="11" id="KW-0472">Membrane</keyword>
<keyword evidence="4 9" id="KW-0349">Heme</keyword>
<dbReference type="InterPro" id="IPR001128">
    <property type="entry name" value="Cyt_P450"/>
</dbReference>
<dbReference type="InterPro" id="IPR050364">
    <property type="entry name" value="Cytochrome_P450_fung"/>
</dbReference>
<dbReference type="GO" id="GO:0020037">
    <property type="term" value="F:heme binding"/>
    <property type="evidence" value="ECO:0007669"/>
    <property type="project" value="InterPro"/>
</dbReference>
<dbReference type="EMBL" id="JANKHO010001042">
    <property type="protein sequence ID" value="KAJ3504199.1"/>
    <property type="molecule type" value="Genomic_DNA"/>
</dbReference>
<dbReference type="AlphaFoldDB" id="A0A9W8K359"/>
<dbReference type="PRINTS" id="PR00385">
    <property type="entry name" value="P450"/>
</dbReference>